<dbReference type="AlphaFoldDB" id="A0A6G1EUL8"/>
<evidence type="ECO:0000313" key="1">
    <source>
        <dbReference type="EMBL" id="KAF0928311.1"/>
    </source>
</evidence>
<dbReference type="EMBL" id="SPHZ02000003">
    <property type="protein sequence ID" value="KAF0928311.1"/>
    <property type="molecule type" value="Genomic_DNA"/>
</dbReference>
<organism evidence="1 2">
    <name type="scientific">Oryza meyeriana var. granulata</name>
    <dbReference type="NCBI Taxonomy" id="110450"/>
    <lineage>
        <taxon>Eukaryota</taxon>
        <taxon>Viridiplantae</taxon>
        <taxon>Streptophyta</taxon>
        <taxon>Embryophyta</taxon>
        <taxon>Tracheophyta</taxon>
        <taxon>Spermatophyta</taxon>
        <taxon>Magnoliopsida</taxon>
        <taxon>Liliopsida</taxon>
        <taxon>Poales</taxon>
        <taxon>Poaceae</taxon>
        <taxon>BOP clade</taxon>
        <taxon>Oryzoideae</taxon>
        <taxon>Oryzeae</taxon>
        <taxon>Oryzinae</taxon>
        <taxon>Oryza</taxon>
        <taxon>Oryza meyeriana</taxon>
    </lineage>
</organism>
<dbReference type="Proteomes" id="UP000479710">
    <property type="component" value="Unassembled WGS sequence"/>
</dbReference>
<name>A0A6G1EUL8_9ORYZ</name>
<accession>A0A6G1EUL8</accession>
<comment type="caution">
    <text evidence="1">The sequence shown here is derived from an EMBL/GenBank/DDBJ whole genome shotgun (WGS) entry which is preliminary data.</text>
</comment>
<proteinExistence type="predicted"/>
<protein>
    <submittedName>
        <fullName evidence="1">Uncharacterized protein</fullName>
    </submittedName>
</protein>
<reference evidence="1 2" key="1">
    <citation type="submission" date="2019-11" db="EMBL/GenBank/DDBJ databases">
        <title>Whole genome sequence of Oryza granulata.</title>
        <authorList>
            <person name="Li W."/>
        </authorList>
    </citation>
    <scope>NUCLEOTIDE SEQUENCE [LARGE SCALE GENOMIC DNA]</scope>
    <source>
        <strain evidence="2">cv. Menghai</strain>
        <tissue evidence="1">Leaf</tissue>
    </source>
</reference>
<sequence length="126" mass="13645">MDLGTPLAGDAVVAIKTPDDAEVRALQNAVFLHRLMKAAVSCAVRSSWMHSHESAAAGSGDRKGYGTLVVFKVQRGFGELFHDTGKLFSGIRYPRFGQLGGWPWLSPMTGMEGWKLTGGRFSGRDC</sequence>
<keyword evidence="2" id="KW-1185">Reference proteome</keyword>
<evidence type="ECO:0000313" key="2">
    <source>
        <dbReference type="Proteomes" id="UP000479710"/>
    </source>
</evidence>
<gene>
    <name evidence="1" type="ORF">E2562_039430</name>
</gene>